<dbReference type="EMBL" id="CP099490">
    <property type="protein sequence ID" value="USQ77689.1"/>
    <property type="molecule type" value="Genomic_DNA"/>
</dbReference>
<protein>
    <submittedName>
        <fullName evidence="2">Glycerophosphodiester phosphodiesterase</fullName>
    </submittedName>
</protein>
<proteinExistence type="predicted"/>
<gene>
    <name evidence="2" type="ORF">NF557_07255</name>
</gene>
<organism evidence="2 3">
    <name type="scientific">Ornithinimicrobium cryptoxanthini</name>
    <dbReference type="NCBI Taxonomy" id="2934161"/>
    <lineage>
        <taxon>Bacteria</taxon>
        <taxon>Bacillati</taxon>
        <taxon>Actinomycetota</taxon>
        <taxon>Actinomycetes</taxon>
        <taxon>Micrococcales</taxon>
        <taxon>Ornithinimicrobiaceae</taxon>
        <taxon>Ornithinimicrobium</taxon>
    </lineage>
</organism>
<dbReference type="InterPro" id="IPR030395">
    <property type="entry name" value="GP_PDE_dom"/>
</dbReference>
<dbReference type="InterPro" id="IPR017946">
    <property type="entry name" value="PLC-like_Pdiesterase_TIM-brl"/>
</dbReference>
<evidence type="ECO:0000313" key="2">
    <source>
        <dbReference type="EMBL" id="USQ77689.1"/>
    </source>
</evidence>
<dbReference type="PROSITE" id="PS51704">
    <property type="entry name" value="GP_PDE"/>
    <property type="match status" value="1"/>
</dbReference>
<evidence type="ECO:0000313" key="3">
    <source>
        <dbReference type="Proteomes" id="UP001056535"/>
    </source>
</evidence>
<feature type="domain" description="GP-PDE" evidence="1">
    <location>
        <begin position="12"/>
        <end position="259"/>
    </location>
</feature>
<dbReference type="SUPFAM" id="SSF51695">
    <property type="entry name" value="PLC-like phosphodiesterases"/>
    <property type="match status" value="1"/>
</dbReference>
<keyword evidence="3" id="KW-1185">Reference proteome</keyword>
<name>A0ABY4YM75_9MICO</name>
<reference evidence="2" key="1">
    <citation type="submission" date="2022-06" db="EMBL/GenBank/DDBJ databases">
        <title>Ornithinimicrobium JY.X270.</title>
        <authorList>
            <person name="Huang Y."/>
        </authorList>
    </citation>
    <scope>NUCLEOTIDE SEQUENCE</scope>
    <source>
        <strain evidence="2">JY.X270</strain>
    </source>
</reference>
<dbReference type="Pfam" id="PF03009">
    <property type="entry name" value="GDPD"/>
    <property type="match status" value="1"/>
</dbReference>
<dbReference type="RefSeq" id="WP_252623101.1">
    <property type="nucleotide sequence ID" value="NZ_CP099490.1"/>
</dbReference>
<dbReference type="Gene3D" id="3.20.20.190">
    <property type="entry name" value="Phosphatidylinositol (PI) phosphodiesterase"/>
    <property type="match status" value="1"/>
</dbReference>
<dbReference type="CDD" id="cd08561">
    <property type="entry name" value="GDPD_cytoplasmic_ScUgpQ2_like"/>
    <property type="match status" value="1"/>
</dbReference>
<dbReference type="PANTHER" id="PTHR43805:SF1">
    <property type="entry name" value="GP-PDE DOMAIN-CONTAINING PROTEIN"/>
    <property type="match status" value="1"/>
</dbReference>
<dbReference type="Proteomes" id="UP001056535">
    <property type="component" value="Chromosome"/>
</dbReference>
<evidence type="ECO:0000259" key="1">
    <source>
        <dbReference type="PROSITE" id="PS51704"/>
    </source>
</evidence>
<accession>A0ABY4YM75</accession>
<sequence>MSHTAYLEHNGPIPLAHRGFSTSGLENSMAAFQAAIDLGFRYLETDVHATADGVLVAFHDASLDRVSDGTGVIAAMPWEQVARARIGGTEEIPRLEEMLHTWPQARFNIDIKSAGAIGPLVRVIERTRAHDRVCVTSFSDARRRLAVRRLTRPVVTSAGQATTARFRLAATTFRARPGAGIRRRAAAVRAALHDVDGLQVPVSFRGVPVVTAQTVAAAHAAGRFVHVWTINDEAEMHRLLDLGVDGIVSDRADLLKQVLVARGQWS</sequence>
<dbReference type="PANTHER" id="PTHR43805">
    <property type="entry name" value="GLYCEROPHOSPHORYL DIESTER PHOSPHODIESTERASE"/>
    <property type="match status" value="1"/>
</dbReference>